<reference evidence="1 2" key="1">
    <citation type="submission" date="2022-11" db="EMBL/GenBank/DDBJ databases">
        <title>Haliovirga abyssi gen. nov., sp. nov., a mesophilic fermentative bacterium isolated from the Iheya North hydrothermal field and the proposal of Haliovirgaceae fam. nov.</title>
        <authorList>
            <person name="Miyazaki U."/>
            <person name="Tame A."/>
            <person name="Miyazaki J."/>
            <person name="Takai K."/>
            <person name="Sawayama S."/>
            <person name="Kitajima M."/>
            <person name="Okamoto A."/>
            <person name="Nakagawa S."/>
        </authorList>
    </citation>
    <scope>NUCLEOTIDE SEQUENCE [LARGE SCALE GENOMIC DNA]</scope>
    <source>
        <strain evidence="1 2">IC12</strain>
    </source>
</reference>
<gene>
    <name evidence="1" type="ORF">HLVA_13270</name>
</gene>
<proteinExistence type="predicted"/>
<protein>
    <recommendedName>
        <fullName evidence="3">Uracil-DNA glycosylase</fullName>
    </recommendedName>
</protein>
<evidence type="ECO:0000313" key="2">
    <source>
        <dbReference type="Proteomes" id="UP001321582"/>
    </source>
</evidence>
<dbReference type="EMBL" id="AP027059">
    <property type="protein sequence ID" value="BDU50758.1"/>
    <property type="molecule type" value="Genomic_DNA"/>
</dbReference>
<dbReference type="Proteomes" id="UP001321582">
    <property type="component" value="Chromosome"/>
</dbReference>
<accession>A0AAU9DQK2</accession>
<dbReference type="KEGG" id="haby:HLVA_13270"/>
<dbReference type="RefSeq" id="WP_307903614.1">
    <property type="nucleotide sequence ID" value="NZ_AP027059.1"/>
</dbReference>
<evidence type="ECO:0008006" key="3">
    <source>
        <dbReference type="Google" id="ProtNLM"/>
    </source>
</evidence>
<sequence>MRCKWYFVCPMKFAYEEGRIERKWIDRYCLSESNWKNCVRYQMEEIGKYHSDEMLPDGNYIEG</sequence>
<organism evidence="1 2">
    <name type="scientific">Haliovirga abyssi</name>
    <dbReference type="NCBI Taxonomy" id="2996794"/>
    <lineage>
        <taxon>Bacteria</taxon>
        <taxon>Fusobacteriati</taxon>
        <taxon>Fusobacteriota</taxon>
        <taxon>Fusobacteriia</taxon>
        <taxon>Fusobacteriales</taxon>
        <taxon>Haliovirgaceae</taxon>
        <taxon>Haliovirga</taxon>
    </lineage>
</organism>
<evidence type="ECO:0000313" key="1">
    <source>
        <dbReference type="EMBL" id="BDU50758.1"/>
    </source>
</evidence>
<keyword evidence="2" id="KW-1185">Reference proteome</keyword>
<name>A0AAU9DQK2_9FUSO</name>
<dbReference type="AlphaFoldDB" id="A0AAU9DQK2"/>